<accession>A0A8T1BI01</accession>
<dbReference type="AlphaFoldDB" id="A0A8T1BI01"/>
<proteinExistence type="predicted"/>
<name>A0A8T1BI01_9STRA</name>
<dbReference type="EMBL" id="RCMK01001155">
    <property type="protein sequence ID" value="KAG2900561.1"/>
    <property type="molecule type" value="Genomic_DNA"/>
</dbReference>
<evidence type="ECO:0000313" key="2">
    <source>
        <dbReference type="EMBL" id="KAG2900561.1"/>
    </source>
</evidence>
<gene>
    <name evidence="2" type="ORF">PC117_g21950</name>
</gene>
<comment type="caution">
    <text evidence="2">The sequence shown here is derived from an EMBL/GenBank/DDBJ whole genome shotgun (WGS) entry which is preliminary data.</text>
</comment>
<evidence type="ECO:0000313" key="3">
    <source>
        <dbReference type="Proteomes" id="UP000736787"/>
    </source>
</evidence>
<sequence length="67" mass="7546">MMSLSLLPPKLARQGKAQATYQSKKRPLLTFPFRGQALNLQAELQHRARRPAREEEGETSGKRDSAP</sequence>
<protein>
    <submittedName>
        <fullName evidence="2">Uncharacterized protein</fullName>
    </submittedName>
</protein>
<evidence type="ECO:0000256" key="1">
    <source>
        <dbReference type="SAM" id="MobiDB-lite"/>
    </source>
</evidence>
<reference evidence="2" key="1">
    <citation type="submission" date="2018-10" db="EMBL/GenBank/DDBJ databases">
        <title>Effector identification in a new, highly contiguous assembly of the strawberry crown rot pathogen Phytophthora cactorum.</title>
        <authorList>
            <person name="Armitage A.D."/>
            <person name="Nellist C.F."/>
            <person name="Bates H."/>
            <person name="Vickerstaff R.J."/>
            <person name="Harrison R.J."/>
        </authorList>
    </citation>
    <scope>NUCLEOTIDE SEQUENCE</scope>
    <source>
        <strain evidence="2">4040</strain>
    </source>
</reference>
<organism evidence="2 3">
    <name type="scientific">Phytophthora cactorum</name>
    <dbReference type="NCBI Taxonomy" id="29920"/>
    <lineage>
        <taxon>Eukaryota</taxon>
        <taxon>Sar</taxon>
        <taxon>Stramenopiles</taxon>
        <taxon>Oomycota</taxon>
        <taxon>Peronosporomycetes</taxon>
        <taxon>Peronosporales</taxon>
        <taxon>Peronosporaceae</taxon>
        <taxon>Phytophthora</taxon>
    </lineage>
</organism>
<feature type="region of interest" description="Disordered" evidence="1">
    <location>
        <begin position="1"/>
        <end position="23"/>
    </location>
</feature>
<feature type="compositionally biased region" description="Basic and acidic residues" evidence="1">
    <location>
        <begin position="51"/>
        <end position="67"/>
    </location>
</feature>
<feature type="region of interest" description="Disordered" evidence="1">
    <location>
        <begin position="42"/>
        <end position="67"/>
    </location>
</feature>
<dbReference type="Proteomes" id="UP000736787">
    <property type="component" value="Unassembled WGS sequence"/>
</dbReference>